<dbReference type="InterPro" id="IPR012000">
    <property type="entry name" value="Thiamin_PyroP_enz_cen_dom"/>
</dbReference>
<comment type="similarity">
    <text evidence="2 4">Belongs to the TPP enzyme family.</text>
</comment>
<evidence type="ECO:0000256" key="2">
    <source>
        <dbReference type="ARBA" id="ARBA00007812"/>
    </source>
</evidence>
<evidence type="ECO:0000259" key="8">
    <source>
        <dbReference type="Pfam" id="PF02776"/>
    </source>
</evidence>
<keyword evidence="3 4" id="KW-0786">Thiamine pyrophosphate</keyword>
<dbReference type="GO" id="GO:0003984">
    <property type="term" value="F:acetolactate synthase activity"/>
    <property type="evidence" value="ECO:0007669"/>
    <property type="project" value="TreeGrafter"/>
</dbReference>
<dbReference type="InterPro" id="IPR012001">
    <property type="entry name" value="Thiamin_PyroP_enz_TPP-bd_dom"/>
</dbReference>
<dbReference type="InterPro" id="IPR029035">
    <property type="entry name" value="DHS-like_NAD/FAD-binding_dom"/>
</dbReference>
<evidence type="ECO:0000313" key="9">
    <source>
        <dbReference type="EMBL" id="TBT84351.1"/>
    </source>
</evidence>
<dbReference type="InterPro" id="IPR000399">
    <property type="entry name" value="TPP-bd_CS"/>
</dbReference>
<dbReference type="SUPFAM" id="SSF52518">
    <property type="entry name" value="Thiamin diphosphate-binding fold (THDP-binding)"/>
    <property type="match status" value="2"/>
</dbReference>
<dbReference type="Pfam" id="PF00205">
    <property type="entry name" value="TPP_enzyme_M"/>
    <property type="match status" value="1"/>
</dbReference>
<dbReference type="Gene3D" id="3.40.50.1220">
    <property type="entry name" value="TPP-binding domain"/>
    <property type="match status" value="1"/>
</dbReference>
<evidence type="ECO:0000259" key="6">
    <source>
        <dbReference type="Pfam" id="PF00205"/>
    </source>
</evidence>
<dbReference type="RefSeq" id="WP_131168280.1">
    <property type="nucleotide sequence ID" value="NZ_SDMQ01000008.1"/>
</dbReference>
<dbReference type="CDD" id="cd00568">
    <property type="entry name" value="TPP_enzymes"/>
    <property type="match status" value="1"/>
</dbReference>
<dbReference type="InterPro" id="IPR045229">
    <property type="entry name" value="TPP_enz"/>
</dbReference>
<dbReference type="GO" id="GO:0009099">
    <property type="term" value="P:L-valine biosynthetic process"/>
    <property type="evidence" value="ECO:0007669"/>
    <property type="project" value="TreeGrafter"/>
</dbReference>
<feature type="region of interest" description="Disordered" evidence="5">
    <location>
        <begin position="1"/>
        <end position="21"/>
    </location>
</feature>
<protein>
    <submittedName>
        <fullName evidence="9">Thiamine pyrophosphate-binding protein</fullName>
    </submittedName>
</protein>
<dbReference type="PANTHER" id="PTHR18968:SF13">
    <property type="entry name" value="ACETOLACTATE SYNTHASE CATALYTIC SUBUNIT, MITOCHONDRIAL"/>
    <property type="match status" value="1"/>
</dbReference>
<dbReference type="Pfam" id="PF02775">
    <property type="entry name" value="TPP_enzyme_C"/>
    <property type="match status" value="1"/>
</dbReference>
<dbReference type="AlphaFoldDB" id="A0A4Q9KD21"/>
<feature type="domain" description="Thiamine pyrophosphate enzyme central" evidence="6">
    <location>
        <begin position="217"/>
        <end position="347"/>
    </location>
</feature>
<dbReference type="Gene3D" id="3.40.50.970">
    <property type="match status" value="2"/>
</dbReference>
<dbReference type="GO" id="GO:0005948">
    <property type="term" value="C:acetolactate synthase complex"/>
    <property type="evidence" value="ECO:0007669"/>
    <property type="project" value="TreeGrafter"/>
</dbReference>
<name>A0A4Q9KD21_9ACTN</name>
<dbReference type="PANTHER" id="PTHR18968">
    <property type="entry name" value="THIAMINE PYROPHOSPHATE ENZYMES"/>
    <property type="match status" value="1"/>
</dbReference>
<comment type="caution">
    <text evidence="9">The sequence shown here is derived from an EMBL/GenBank/DDBJ whole genome shotgun (WGS) entry which is preliminary data.</text>
</comment>
<proteinExistence type="inferred from homology"/>
<organism evidence="9 10">
    <name type="scientific">Propioniciclava sinopodophylli</name>
    <dbReference type="NCBI Taxonomy" id="1837344"/>
    <lineage>
        <taxon>Bacteria</taxon>
        <taxon>Bacillati</taxon>
        <taxon>Actinomycetota</taxon>
        <taxon>Actinomycetes</taxon>
        <taxon>Propionibacteriales</taxon>
        <taxon>Propionibacteriaceae</taxon>
        <taxon>Propioniciclava</taxon>
    </lineage>
</organism>
<evidence type="ECO:0000259" key="7">
    <source>
        <dbReference type="Pfam" id="PF02775"/>
    </source>
</evidence>
<dbReference type="PROSITE" id="PS00187">
    <property type="entry name" value="TPP_ENZYMES"/>
    <property type="match status" value="1"/>
</dbReference>
<dbReference type="InterPro" id="IPR011766">
    <property type="entry name" value="TPP_enzyme_TPP-bd"/>
</dbReference>
<dbReference type="InterPro" id="IPR029061">
    <property type="entry name" value="THDP-binding"/>
</dbReference>
<gene>
    <name evidence="9" type="ORF">ET989_09420</name>
</gene>
<comment type="cofactor">
    <cofactor evidence="1">
        <name>thiamine diphosphate</name>
        <dbReference type="ChEBI" id="CHEBI:58937"/>
    </cofactor>
</comment>
<dbReference type="GO" id="GO:0050660">
    <property type="term" value="F:flavin adenine dinucleotide binding"/>
    <property type="evidence" value="ECO:0007669"/>
    <property type="project" value="TreeGrafter"/>
</dbReference>
<evidence type="ECO:0000256" key="1">
    <source>
        <dbReference type="ARBA" id="ARBA00001964"/>
    </source>
</evidence>
<dbReference type="OrthoDB" id="4959782at2"/>
<feature type="domain" description="Thiamine pyrophosphate enzyme N-terminal TPP-binding" evidence="8">
    <location>
        <begin position="29"/>
        <end position="143"/>
    </location>
</feature>
<reference evidence="9 10" key="1">
    <citation type="submission" date="2019-01" db="EMBL/GenBank/DDBJ databases">
        <title>Lactibacter flavus gen. nov., sp. nov., a novel bacterium of the family Propionibacteriaceae isolated from raw milk and dairy products.</title>
        <authorList>
            <person name="Huptas C."/>
            <person name="Wenning M."/>
            <person name="Breitenwieser F."/>
            <person name="Doll E."/>
            <person name="Von Neubeck M."/>
            <person name="Busse H.-J."/>
            <person name="Scherer S."/>
        </authorList>
    </citation>
    <scope>NUCLEOTIDE SEQUENCE [LARGE SCALE GENOMIC DNA]</scope>
    <source>
        <strain evidence="9 10">KCTC 33808</strain>
    </source>
</reference>
<keyword evidence="10" id="KW-1185">Reference proteome</keyword>
<dbReference type="EMBL" id="SDMQ01000008">
    <property type="protein sequence ID" value="TBT84351.1"/>
    <property type="molecule type" value="Genomic_DNA"/>
</dbReference>
<evidence type="ECO:0000256" key="5">
    <source>
        <dbReference type="SAM" id="MobiDB-lite"/>
    </source>
</evidence>
<sequence length="572" mass="60093">MTTPSDETEHTSTEAHTVPASHLRAIGPNGGDLLVQVMREAGVEVAFGVVSIHNLPLVEAIDRDLRFVPVRHEAAAINAADGYARASGRIGVAITSTGTGAGNAAGSMLEALTAQSRVLHVTGNINAELIGEHKGAYHEVPRQLAMLTAISQHALRIGTPKQALPVLTEAVRLLGTPPHGPVSVDWPIDLQYLADPHDQNRVDDREPRTHTGNRRDIERAASLMRAARRPLIWAGGGARRVGPSLTALAEAWGAGVLTGANGRGSVAEDHRLAIGNFASDPDVVALIESADCLLTVGSHLRGNETLNFELPLPANHVQVDLDTDALGRNFEVEVGLQADAVAAVPALVEALGDVATEGDWGICVAEAAASTRRRHRADIGAHAHLCDAIRKRLPRRSPIVRDVTIPGSSWGNRLLAVYHPTDNVYAAGGGIGQGLAMSIGAAVARPDVPVLAIVGDGGVQVHLGELAVLAAERPDLVVVLFNDGGYGVLRNLQHAAGKPGRAVDLATPDFGKLADALGLRHRRIGDVESFDKALKKALKKGGPTIIEVDATALEPRPLDLVPPSIVPEQVRA</sequence>
<accession>A0A4Q9KD21</accession>
<dbReference type="GO" id="GO:0030976">
    <property type="term" value="F:thiamine pyrophosphate binding"/>
    <property type="evidence" value="ECO:0007669"/>
    <property type="project" value="InterPro"/>
</dbReference>
<dbReference type="Pfam" id="PF02776">
    <property type="entry name" value="TPP_enzyme_N"/>
    <property type="match status" value="1"/>
</dbReference>
<dbReference type="Proteomes" id="UP000292373">
    <property type="component" value="Unassembled WGS sequence"/>
</dbReference>
<dbReference type="GO" id="GO:0000287">
    <property type="term" value="F:magnesium ion binding"/>
    <property type="evidence" value="ECO:0007669"/>
    <property type="project" value="InterPro"/>
</dbReference>
<dbReference type="CDD" id="cd07035">
    <property type="entry name" value="TPP_PYR_POX_like"/>
    <property type="match status" value="1"/>
</dbReference>
<dbReference type="GO" id="GO:0009097">
    <property type="term" value="P:isoleucine biosynthetic process"/>
    <property type="evidence" value="ECO:0007669"/>
    <property type="project" value="TreeGrafter"/>
</dbReference>
<dbReference type="NCBIfam" id="NF005470">
    <property type="entry name" value="PRK07064.1"/>
    <property type="match status" value="1"/>
</dbReference>
<feature type="domain" description="Thiamine pyrophosphate enzyme TPP-binding" evidence="7">
    <location>
        <begin position="410"/>
        <end position="548"/>
    </location>
</feature>
<evidence type="ECO:0000256" key="4">
    <source>
        <dbReference type="RuleBase" id="RU362132"/>
    </source>
</evidence>
<evidence type="ECO:0000256" key="3">
    <source>
        <dbReference type="ARBA" id="ARBA00023052"/>
    </source>
</evidence>
<dbReference type="SUPFAM" id="SSF52467">
    <property type="entry name" value="DHS-like NAD/FAD-binding domain"/>
    <property type="match status" value="1"/>
</dbReference>
<evidence type="ECO:0000313" key="10">
    <source>
        <dbReference type="Proteomes" id="UP000292373"/>
    </source>
</evidence>